<evidence type="ECO:0000259" key="4">
    <source>
        <dbReference type="PROSITE" id="PS50206"/>
    </source>
</evidence>
<gene>
    <name evidence="6" type="ORF">F6V25_16855</name>
</gene>
<dbReference type="SMART" id="SM00418">
    <property type="entry name" value="HTH_ARSR"/>
    <property type="match status" value="1"/>
</dbReference>
<keyword evidence="2" id="KW-0238">DNA-binding</keyword>
<dbReference type="Pfam" id="PF00581">
    <property type="entry name" value="Rhodanese"/>
    <property type="match status" value="1"/>
</dbReference>
<evidence type="ECO:0000313" key="6">
    <source>
        <dbReference type="EMBL" id="KAB0663411.1"/>
    </source>
</evidence>
<dbReference type="AlphaFoldDB" id="A0A7J4ZLL5"/>
<keyword evidence="3" id="KW-0804">Transcription</keyword>
<dbReference type="PROSITE" id="PS50987">
    <property type="entry name" value="HTH_ARSR_2"/>
    <property type="match status" value="1"/>
</dbReference>
<evidence type="ECO:0000259" key="5">
    <source>
        <dbReference type="PROSITE" id="PS50987"/>
    </source>
</evidence>
<name>A0A7J4ZLL5_9BACT</name>
<dbReference type="SMART" id="SM00450">
    <property type="entry name" value="RHOD"/>
    <property type="match status" value="1"/>
</dbReference>
<dbReference type="GO" id="GO:0003677">
    <property type="term" value="F:DNA binding"/>
    <property type="evidence" value="ECO:0007669"/>
    <property type="project" value="UniProtKB-KW"/>
</dbReference>
<dbReference type="PROSITE" id="PS50206">
    <property type="entry name" value="RHODANESE_3"/>
    <property type="match status" value="1"/>
</dbReference>
<dbReference type="PRINTS" id="PR00778">
    <property type="entry name" value="HTHARSR"/>
</dbReference>
<dbReference type="Gene3D" id="1.10.10.10">
    <property type="entry name" value="Winged helix-like DNA-binding domain superfamily/Winged helix DNA-binding domain"/>
    <property type="match status" value="1"/>
</dbReference>
<dbReference type="InterPro" id="IPR051011">
    <property type="entry name" value="Metal_resp_trans_reg"/>
</dbReference>
<feature type="domain" description="HTH arsR-type" evidence="5">
    <location>
        <begin position="34"/>
        <end position="128"/>
    </location>
</feature>
<dbReference type="InterPro" id="IPR001763">
    <property type="entry name" value="Rhodanese-like_dom"/>
</dbReference>
<organism evidence="6 7">
    <name type="scientific">Oryzomonas japonica</name>
    <dbReference type="NCBI Taxonomy" id="2603858"/>
    <lineage>
        <taxon>Bacteria</taxon>
        <taxon>Pseudomonadati</taxon>
        <taxon>Thermodesulfobacteriota</taxon>
        <taxon>Desulfuromonadia</taxon>
        <taxon>Geobacterales</taxon>
        <taxon>Geobacteraceae</taxon>
        <taxon>Oryzomonas</taxon>
    </lineage>
</organism>
<dbReference type="InterPro" id="IPR036873">
    <property type="entry name" value="Rhodanese-like_dom_sf"/>
</dbReference>
<evidence type="ECO:0000256" key="3">
    <source>
        <dbReference type="ARBA" id="ARBA00023163"/>
    </source>
</evidence>
<keyword evidence="1" id="KW-0805">Transcription regulation</keyword>
<dbReference type="CDD" id="cd00090">
    <property type="entry name" value="HTH_ARSR"/>
    <property type="match status" value="1"/>
</dbReference>
<evidence type="ECO:0000313" key="7">
    <source>
        <dbReference type="Proteomes" id="UP000420562"/>
    </source>
</evidence>
<comment type="caution">
    <text evidence="6">The sequence shown here is derived from an EMBL/GenBank/DDBJ whole genome shotgun (WGS) entry which is preliminary data.</text>
</comment>
<dbReference type="SUPFAM" id="SSF52821">
    <property type="entry name" value="Rhodanese/Cell cycle control phosphatase"/>
    <property type="match status" value="1"/>
</dbReference>
<dbReference type="Gene3D" id="3.40.250.10">
    <property type="entry name" value="Rhodanese-like domain"/>
    <property type="match status" value="1"/>
</dbReference>
<keyword evidence="7" id="KW-1185">Reference proteome</keyword>
<feature type="domain" description="Rhodanese" evidence="4">
    <location>
        <begin position="158"/>
        <end position="247"/>
    </location>
</feature>
<dbReference type="CDD" id="cd00158">
    <property type="entry name" value="RHOD"/>
    <property type="match status" value="1"/>
</dbReference>
<dbReference type="InterPro" id="IPR011991">
    <property type="entry name" value="ArsR-like_HTH"/>
</dbReference>
<dbReference type="InterPro" id="IPR036390">
    <property type="entry name" value="WH_DNA-bd_sf"/>
</dbReference>
<dbReference type="SUPFAM" id="SSF46785">
    <property type="entry name" value="Winged helix' DNA-binding domain"/>
    <property type="match status" value="1"/>
</dbReference>
<dbReference type="GO" id="GO:0003700">
    <property type="term" value="F:DNA-binding transcription factor activity"/>
    <property type="evidence" value="ECO:0007669"/>
    <property type="project" value="InterPro"/>
</dbReference>
<dbReference type="PANTHER" id="PTHR43132:SF8">
    <property type="entry name" value="HTH-TYPE TRANSCRIPTIONAL REGULATOR KMTR"/>
    <property type="match status" value="1"/>
</dbReference>
<reference evidence="6 7" key="1">
    <citation type="submission" date="2019-09" db="EMBL/GenBank/DDBJ databases">
        <title>Geobacter sp. Red96, a novel strain isolated from paddy soil.</title>
        <authorList>
            <person name="Xu Z."/>
            <person name="Masuda Y."/>
            <person name="Itoh H."/>
            <person name="Senoo K."/>
        </authorList>
    </citation>
    <scope>NUCLEOTIDE SEQUENCE [LARGE SCALE GENOMIC DNA]</scope>
    <source>
        <strain evidence="6 7">Red96</strain>
    </source>
</reference>
<proteinExistence type="predicted"/>
<protein>
    <submittedName>
        <fullName evidence="6">Metalloregulator ArsR/SmtB family transcription factor</fullName>
    </submittedName>
</protein>
<evidence type="ECO:0000256" key="2">
    <source>
        <dbReference type="ARBA" id="ARBA00023125"/>
    </source>
</evidence>
<dbReference type="Pfam" id="PF01022">
    <property type="entry name" value="HTH_5"/>
    <property type="match status" value="1"/>
</dbReference>
<sequence>MAPLIGADGCSAGKCRNGVPHYQTRGLTMALENLPSRLYQQFAHVGQALASPQRIQIINLLCQSARSVDELADELGQSAANTSAHLKVLREAHLIEIRREGRKVYCSLTSNSAIRLWMALRDFGMEEIPEVREMMREYAQEDVLMEQVVGKDVLDMVRAGDALLLDIRPASEFEAGHLPLARSMPFDELEARLAELPRDKIIVIYRRSPFCVGSVKAVDLLKKAGFQAKRLHGGVAEWRAAGRPLEGMTA</sequence>
<dbReference type="Proteomes" id="UP000420562">
    <property type="component" value="Unassembled WGS sequence"/>
</dbReference>
<dbReference type="PANTHER" id="PTHR43132">
    <property type="entry name" value="ARSENICAL RESISTANCE OPERON REPRESSOR ARSR-RELATED"/>
    <property type="match status" value="1"/>
</dbReference>
<dbReference type="InterPro" id="IPR036388">
    <property type="entry name" value="WH-like_DNA-bd_sf"/>
</dbReference>
<accession>A0A7J4ZLL5</accession>
<dbReference type="NCBIfam" id="NF033788">
    <property type="entry name" value="HTH_metalloreg"/>
    <property type="match status" value="1"/>
</dbReference>
<dbReference type="InterPro" id="IPR001845">
    <property type="entry name" value="HTH_ArsR_DNA-bd_dom"/>
</dbReference>
<dbReference type="EMBL" id="VZQZ01000019">
    <property type="protein sequence ID" value="KAB0663411.1"/>
    <property type="molecule type" value="Genomic_DNA"/>
</dbReference>
<evidence type="ECO:0000256" key="1">
    <source>
        <dbReference type="ARBA" id="ARBA00023015"/>
    </source>
</evidence>